<feature type="transmembrane region" description="Helical" evidence="6">
    <location>
        <begin position="322"/>
        <end position="344"/>
    </location>
</feature>
<dbReference type="SUPFAM" id="SSF103473">
    <property type="entry name" value="MFS general substrate transporter"/>
    <property type="match status" value="1"/>
</dbReference>
<feature type="compositionally biased region" description="Basic and acidic residues" evidence="5">
    <location>
        <begin position="15"/>
        <end position="35"/>
    </location>
</feature>
<feature type="region of interest" description="Disordered" evidence="5">
    <location>
        <begin position="542"/>
        <end position="578"/>
    </location>
</feature>
<dbReference type="GO" id="GO:0022857">
    <property type="term" value="F:transmembrane transporter activity"/>
    <property type="evidence" value="ECO:0007669"/>
    <property type="project" value="InterPro"/>
</dbReference>
<organism evidence="8 9">
    <name type="scientific">Cyphellophora attinorum</name>
    <dbReference type="NCBI Taxonomy" id="1664694"/>
    <lineage>
        <taxon>Eukaryota</taxon>
        <taxon>Fungi</taxon>
        <taxon>Dikarya</taxon>
        <taxon>Ascomycota</taxon>
        <taxon>Pezizomycotina</taxon>
        <taxon>Eurotiomycetes</taxon>
        <taxon>Chaetothyriomycetidae</taxon>
        <taxon>Chaetothyriales</taxon>
        <taxon>Cyphellophoraceae</taxon>
        <taxon>Cyphellophora</taxon>
    </lineage>
</organism>
<evidence type="ECO:0000256" key="2">
    <source>
        <dbReference type="ARBA" id="ARBA00022692"/>
    </source>
</evidence>
<keyword evidence="9" id="KW-1185">Reference proteome</keyword>
<evidence type="ECO:0000313" key="8">
    <source>
        <dbReference type="EMBL" id="KPI37010.1"/>
    </source>
</evidence>
<comment type="caution">
    <text evidence="8">The sequence shown here is derived from an EMBL/GenBank/DDBJ whole genome shotgun (WGS) entry which is preliminary data.</text>
</comment>
<evidence type="ECO:0000256" key="1">
    <source>
        <dbReference type="ARBA" id="ARBA00004141"/>
    </source>
</evidence>
<reference evidence="8 9" key="1">
    <citation type="submission" date="2015-06" db="EMBL/GenBank/DDBJ databases">
        <title>Draft genome of the ant-associated black yeast Phialophora attae CBS 131958.</title>
        <authorList>
            <person name="Moreno L.F."/>
            <person name="Stielow B.J."/>
            <person name="de Hoog S."/>
            <person name="Vicente V.A."/>
            <person name="Weiss V.A."/>
            <person name="de Vries M."/>
            <person name="Cruz L.M."/>
            <person name="Souza E.M."/>
        </authorList>
    </citation>
    <scope>NUCLEOTIDE SEQUENCE [LARGE SCALE GENOMIC DNA]</scope>
    <source>
        <strain evidence="8 9">CBS 131958</strain>
    </source>
</reference>
<evidence type="ECO:0000313" key="9">
    <source>
        <dbReference type="Proteomes" id="UP000038010"/>
    </source>
</evidence>
<dbReference type="InterPro" id="IPR036259">
    <property type="entry name" value="MFS_trans_sf"/>
</dbReference>
<dbReference type="STRING" id="1664694.A0A0N1H4L1"/>
<feature type="region of interest" description="Disordered" evidence="5">
    <location>
        <begin position="1"/>
        <end position="64"/>
    </location>
</feature>
<name>A0A0N1H4L1_9EURO</name>
<feature type="transmembrane region" description="Helical" evidence="6">
    <location>
        <begin position="428"/>
        <end position="447"/>
    </location>
</feature>
<keyword evidence="4 6" id="KW-0472">Membrane</keyword>
<dbReference type="PROSITE" id="PS50850">
    <property type="entry name" value="MFS"/>
    <property type="match status" value="1"/>
</dbReference>
<evidence type="ECO:0000256" key="3">
    <source>
        <dbReference type="ARBA" id="ARBA00022989"/>
    </source>
</evidence>
<feature type="transmembrane region" description="Helical" evidence="6">
    <location>
        <begin position="86"/>
        <end position="106"/>
    </location>
</feature>
<dbReference type="OrthoDB" id="5376138at2759"/>
<dbReference type="RefSeq" id="XP_017996973.1">
    <property type="nucleotide sequence ID" value="XM_018146345.1"/>
</dbReference>
<dbReference type="PANTHER" id="PTHR23502:SF3">
    <property type="entry name" value="MAJOR FACILITATOR SUPERFAMILY (MFS) PROFILE DOMAIN-CONTAINING PROTEIN-RELATED"/>
    <property type="match status" value="1"/>
</dbReference>
<feature type="transmembrane region" description="Helical" evidence="6">
    <location>
        <begin position="500"/>
        <end position="521"/>
    </location>
</feature>
<evidence type="ECO:0000256" key="4">
    <source>
        <dbReference type="ARBA" id="ARBA00023136"/>
    </source>
</evidence>
<gene>
    <name evidence="8" type="ORF">AB675_6082</name>
</gene>
<sequence>MVGSTRSSTIAADSDSQHRVEGSDFREKSLDEAPGKKQSLLGVDGQDLTATGLDASSPVRADGKRELTEDDAWDKLGYSLPTWRKWSIFVLILFIQTSMNSNASMYGFAVEGISEEFGVSTTKARLGQFIFLVAYAFGCELWAPWSEELGRWPTQQLSLFLVNIWQLPTALAPNFGSVLVARALGGLSTSGGSVTLGVIADLYEPEDTGFQYAVAFVILSSVGGAPIGAVIGGFVGQYADWQWIFWTLMIMGGVVQLLHFFLVPETRSTILLDREAKKRRKHDPNANFYGPNELKTFKERFSMREIGKIWWRPWLMFFTEPIVLFLSLLSGFADMLVFIFLEAFTPVFEQYDFKTWQIGLCFLSSIIGYIISYFTYLPVIWHHNKTRKIDPDRLSPESRLWWLLFLVPLLPIGLMMFAWTSLPPPQSHWIAPLISAAIIGIANYAVYKSSIDYMIAAYGVYAASATGGNDLARDFLAGIAALYAHPFYENIGGEDRHLVYPSVILSCLGFLIIIPVYVIYWKGPTIRMRSKFAQELEKGRRARLGKSGRRSTIGRQGGIKSKNGSVADGAQEKQVEQV</sequence>
<evidence type="ECO:0000256" key="6">
    <source>
        <dbReference type="SAM" id="Phobius"/>
    </source>
</evidence>
<dbReference type="GeneID" id="28738225"/>
<dbReference type="Proteomes" id="UP000038010">
    <property type="component" value="Unassembled WGS sequence"/>
</dbReference>
<comment type="subcellular location">
    <subcellularLocation>
        <location evidence="1">Membrane</location>
        <topology evidence="1">Multi-pass membrane protein</topology>
    </subcellularLocation>
</comment>
<dbReference type="InterPro" id="IPR011701">
    <property type="entry name" value="MFS"/>
</dbReference>
<dbReference type="GO" id="GO:0005886">
    <property type="term" value="C:plasma membrane"/>
    <property type="evidence" value="ECO:0007669"/>
    <property type="project" value="TreeGrafter"/>
</dbReference>
<feature type="transmembrane region" description="Helical" evidence="6">
    <location>
        <begin position="241"/>
        <end position="262"/>
    </location>
</feature>
<feature type="transmembrane region" description="Helical" evidence="6">
    <location>
        <begin position="471"/>
        <end position="488"/>
    </location>
</feature>
<feature type="compositionally biased region" description="Polar residues" evidence="5">
    <location>
        <begin position="1"/>
        <end position="11"/>
    </location>
</feature>
<feature type="transmembrane region" description="Helical" evidence="6">
    <location>
        <begin position="212"/>
        <end position="235"/>
    </location>
</feature>
<dbReference type="PANTHER" id="PTHR23502">
    <property type="entry name" value="MAJOR FACILITATOR SUPERFAMILY"/>
    <property type="match status" value="1"/>
</dbReference>
<keyword evidence="3 6" id="KW-1133">Transmembrane helix</keyword>
<feature type="domain" description="Major facilitator superfamily (MFS) profile" evidence="7">
    <location>
        <begin position="88"/>
        <end position="527"/>
    </location>
</feature>
<dbReference type="VEuPathDB" id="FungiDB:AB675_6082"/>
<evidence type="ECO:0000256" key="5">
    <source>
        <dbReference type="SAM" id="MobiDB-lite"/>
    </source>
</evidence>
<keyword evidence="2 6" id="KW-0812">Transmembrane</keyword>
<protein>
    <submittedName>
        <fullName evidence="8">Putative transporter</fullName>
    </submittedName>
</protein>
<feature type="transmembrane region" description="Helical" evidence="6">
    <location>
        <begin position="179"/>
        <end position="200"/>
    </location>
</feature>
<dbReference type="AlphaFoldDB" id="A0A0N1H4L1"/>
<feature type="transmembrane region" description="Helical" evidence="6">
    <location>
        <begin position="356"/>
        <end position="379"/>
    </location>
</feature>
<feature type="transmembrane region" description="Helical" evidence="6">
    <location>
        <begin position="400"/>
        <end position="422"/>
    </location>
</feature>
<dbReference type="InterPro" id="IPR020846">
    <property type="entry name" value="MFS_dom"/>
</dbReference>
<dbReference type="Gene3D" id="1.20.1250.20">
    <property type="entry name" value="MFS general substrate transporter like domains"/>
    <property type="match status" value="1"/>
</dbReference>
<accession>A0A0N1H4L1</accession>
<dbReference type="EMBL" id="LFJN01000027">
    <property type="protein sequence ID" value="KPI37010.1"/>
    <property type="molecule type" value="Genomic_DNA"/>
</dbReference>
<evidence type="ECO:0000259" key="7">
    <source>
        <dbReference type="PROSITE" id="PS50850"/>
    </source>
</evidence>
<dbReference type="FunFam" id="1.20.1250.20:FF:000088">
    <property type="entry name" value="MFS multidrug transporter, putative"/>
    <property type="match status" value="1"/>
</dbReference>
<proteinExistence type="predicted"/>
<dbReference type="Pfam" id="PF07690">
    <property type="entry name" value="MFS_1"/>
    <property type="match status" value="1"/>
</dbReference>